<gene>
    <name evidence="2" type="ORF">E2626_03710</name>
</gene>
<name>A0A4Y8LK12_9BACL</name>
<dbReference type="Proteomes" id="UP000297776">
    <property type="component" value="Unassembled WGS sequence"/>
</dbReference>
<proteinExistence type="predicted"/>
<evidence type="ECO:0000313" key="2">
    <source>
        <dbReference type="EMBL" id="TFE02925.1"/>
    </source>
</evidence>
<reference evidence="2 3" key="1">
    <citation type="submission" date="2019-03" db="EMBL/GenBank/DDBJ databases">
        <authorList>
            <person name="Yang Y."/>
        </authorList>
    </citation>
    <scope>NUCLEOTIDE SEQUENCE [LARGE SCALE GENOMIC DNA]</scope>
    <source>
        <strain evidence="2 3">ASL-1</strain>
    </source>
</reference>
<keyword evidence="1" id="KW-1133">Transmembrane helix</keyword>
<dbReference type="RefSeq" id="WP_134379804.1">
    <property type="nucleotide sequence ID" value="NZ_SORX01000002.1"/>
</dbReference>
<keyword evidence="1" id="KW-0812">Transmembrane</keyword>
<feature type="transmembrane region" description="Helical" evidence="1">
    <location>
        <begin position="57"/>
        <end position="80"/>
    </location>
</feature>
<comment type="caution">
    <text evidence="2">The sequence shown here is derived from an EMBL/GenBank/DDBJ whole genome shotgun (WGS) entry which is preliminary data.</text>
</comment>
<keyword evidence="1" id="KW-0472">Membrane</keyword>
<feature type="transmembrane region" description="Helical" evidence="1">
    <location>
        <begin position="31"/>
        <end position="50"/>
    </location>
</feature>
<accession>A0A4Y8LK12</accession>
<dbReference type="OrthoDB" id="2455535at2"/>
<dbReference type="EMBL" id="SORX01000002">
    <property type="protein sequence ID" value="TFE02925.1"/>
    <property type="molecule type" value="Genomic_DNA"/>
</dbReference>
<keyword evidence="3" id="KW-1185">Reference proteome</keyword>
<feature type="transmembrane region" description="Helical" evidence="1">
    <location>
        <begin position="5"/>
        <end position="25"/>
    </location>
</feature>
<protein>
    <submittedName>
        <fullName evidence="2">Uncharacterized protein</fullName>
    </submittedName>
</protein>
<organism evidence="2 3">
    <name type="scientific">Jeotgalibacillus salarius</name>
    <dbReference type="NCBI Taxonomy" id="546023"/>
    <lineage>
        <taxon>Bacteria</taxon>
        <taxon>Bacillati</taxon>
        <taxon>Bacillota</taxon>
        <taxon>Bacilli</taxon>
        <taxon>Bacillales</taxon>
        <taxon>Caryophanaceae</taxon>
        <taxon>Jeotgalibacillus</taxon>
    </lineage>
</organism>
<evidence type="ECO:0000313" key="3">
    <source>
        <dbReference type="Proteomes" id="UP000297776"/>
    </source>
</evidence>
<evidence type="ECO:0000256" key="1">
    <source>
        <dbReference type="SAM" id="Phobius"/>
    </source>
</evidence>
<sequence length="82" mass="9204">MEKKLFWWIGAFIFGGLAVQVFIQLEPSDRVEALISIFVGAVLYSGLVLMHRRNKKIWLMSTGVLSAAAIVMIFVSPHLFGH</sequence>
<dbReference type="AlphaFoldDB" id="A0A4Y8LK12"/>